<dbReference type="EMBL" id="ONZG01000016">
    <property type="protein sequence ID" value="SPJ31091.1"/>
    <property type="molecule type" value="Genomic_DNA"/>
</dbReference>
<evidence type="ECO:0000313" key="1">
    <source>
        <dbReference type="EMBL" id="SPJ31091.1"/>
    </source>
</evidence>
<keyword evidence="2" id="KW-1185">Reference proteome</keyword>
<protein>
    <submittedName>
        <fullName evidence="1">Uncharacterized protein</fullName>
    </submittedName>
</protein>
<sequence length="270" mass="31910">MIKKHKNGHDVIKLDGHDFILEEPSREVIREALFYVYYASTTGPVMEIEWVRDYPQFGPRNEGWSKDSPHRVWHDLPEEVGEWRLEILTAEPEGFAPFFTDIRVRRDRWHWMTDITEGNKLMVRPAVKAVIEELDKEMNYFFPMKVFDRDMGELISDEYHYWIPRRRLWFEPEVFKRSDRVVDMPFVGPFARIDTAWELTHNQALRAMAAEYPFWGLSASLTDVAFSNPVFHRLKSEGITGLVENTATGHWDRNYFQNIGHFGDLIAAEK</sequence>
<dbReference type="OrthoDB" id="7859700at2"/>
<organism evidence="1 2">
    <name type="scientific">Falsiruegeria mediterranea M17</name>
    <dbReference type="NCBI Taxonomy" id="1200281"/>
    <lineage>
        <taxon>Bacteria</taxon>
        <taxon>Pseudomonadati</taxon>
        <taxon>Pseudomonadota</taxon>
        <taxon>Alphaproteobacteria</taxon>
        <taxon>Rhodobacterales</taxon>
        <taxon>Roseobacteraceae</taxon>
        <taxon>Falsiruegeria</taxon>
    </lineage>
</organism>
<evidence type="ECO:0000313" key="2">
    <source>
        <dbReference type="Proteomes" id="UP000244898"/>
    </source>
</evidence>
<dbReference type="AlphaFoldDB" id="A0A2R8CF91"/>
<name>A0A2R8CF91_9RHOB</name>
<dbReference type="Proteomes" id="UP000244898">
    <property type="component" value="Unassembled WGS sequence"/>
</dbReference>
<dbReference type="RefSeq" id="WP_108792184.1">
    <property type="nucleotide sequence ID" value="NZ_ONZG01000016.1"/>
</dbReference>
<proteinExistence type="predicted"/>
<reference evidence="2" key="1">
    <citation type="submission" date="2018-03" db="EMBL/GenBank/DDBJ databases">
        <authorList>
            <person name="Rodrigo-Torres L."/>
            <person name="Arahal R. D."/>
            <person name="Lucena T."/>
        </authorList>
    </citation>
    <scope>NUCLEOTIDE SEQUENCE [LARGE SCALE GENOMIC DNA]</scope>
    <source>
        <strain evidence="2">CECT 7615</strain>
    </source>
</reference>
<gene>
    <name evidence="1" type="ORF">TRM7615_04631</name>
</gene>
<accession>A0A2R8CF91</accession>